<name>A0A0F9J220_9ZZZZ</name>
<gene>
    <name evidence="1" type="ORF">LCGC14_1509410</name>
</gene>
<evidence type="ECO:0000313" key="1">
    <source>
        <dbReference type="EMBL" id="KKM63638.1"/>
    </source>
</evidence>
<proteinExistence type="predicted"/>
<protein>
    <submittedName>
        <fullName evidence="1">Uncharacterized protein</fullName>
    </submittedName>
</protein>
<dbReference type="EMBL" id="LAZR01011061">
    <property type="protein sequence ID" value="KKM63638.1"/>
    <property type="molecule type" value="Genomic_DNA"/>
</dbReference>
<comment type="caution">
    <text evidence="1">The sequence shown here is derived from an EMBL/GenBank/DDBJ whole genome shotgun (WGS) entry which is preliminary data.</text>
</comment>
<accession>A0A0F9J220</accession>
<dbReference type="AlphaFoldDB" id="A0A0F9J220"/>
<sequence length="67" mass="6446">MSVIVAVDRVACNTSGGNQAIAVSAGGLTPKAALFILVGATGDGAPASDVIFSQGAATGTANRWVNG</sequence>
<feature type="non-terminal residue" evidence="1">
    <location>
        <position position="67"/>
    </location>
</feature>
<organism evidence="1">
    <name type="scientific">marine sediment metagenome</name>
    <dbReference type="NCBI Taxonomy" id="412755"/>
    <lineage>
        <taxon>unclassified sequences</taxon>
        <taxon>metagenomes</taxon>
        <taxon>ecological metagenomes</taxon>
    </lineage>
</organism>
<reference evidence="1" key="1">
    <citation type="journal article" date="2015" name="Nature">
        <title>Complex archaea that bridge the gap between prokaryotes and eukaryotes.</title>
        <authorList>
            <person name="Spang A."/>
            <person name="Saw J.H."/>
            <person name="Jorgensen S.L."/>
            <person name="Zaremba-Niedzwiedzka K."/>
            <person name="Martijn J."/>
            <person name="Lind A.E."/>
            <person name="van Eijk R."/>
            <person name="Schleper C."/>
            <person name="Guy L."/>
            <person name="Ettema T.J."/>
        </authorList>
    </citation>
    <scope>NUCLEOTIDE SEQUENCE</scope>
</reference>